<dbReference type="OrthoDB" id="2690833at2759"/>
<name>A0A0C3CRP7_9AGAM</name>
<dbReference type="EMBL" id="KN822270">
    <property type="protein sequence ID" value="KIM51270.1"/>
    <property type="molecule type" value="Genomic_DNA"/>
</dbReference>
<proteinExistence type="predicted"/>
<evidence type="ECO:0000313" key="2">
    <source>
        <dbReference type="Proteomes" id="UP000053989"/>
    </source>
</evidence>
<reference evidence="1 2" key="1">
    <citation type="submission" date="2014-04" db="EMBL/GenBank/DDBJ databases">
        <authorList>
            <consortium name="DOE Joint Genome Institute"/>
            <person name="Kuo A."/>
            <person name="Kohler A."/>
            <person name="Nagy L.G."/>
            <person name="Floudas D."/>
            <person name="Copeland A."/>
            <person name="Barry K.W."/>
            <person name="Cichocki N."/>
            <person name="Veneault-Fourrey C."/>
            <person name="LaButti K."/>
            <person name="Lindquist E.A."/>
            <person name="Lipzen A."/>
            <person name="Lundell T."/>
            <person name="Morin E."/>
            <person name="Murat C."/>
            <person name="Sun H."/>
            <person name="Tunlid A."/>
            <person name="Henrissat B."/>
            <person name="Grigoriev I.V."/>
            <person name="Hibbett D.S."/>
            <person name="Martin F."/>
            <person name="Nordberg H.P."/>
            <person name="Cantor M.N."/>
            <person name="Hua S.X."/>
        </authorList>
    </citation>
    <scope>NUCLEOTIDE SEQUENCE [LARGE SCALE GENOMIC DNA]</scope>
    <source>
        <strain evidence="1 2">Foug A</strain>
    </source>
</reference>
<gene>
    <name evidence="1" type="ORF">SCLCIDRAFT_143617</name>
</gene>
<keyword evidence="2" id="KW-1185">Reference proteome</keyword>
<dbReference type="Proteomes" id="UP000053989">
    <property type="component" value="Unassembled WGS sequence"/>
</dbReference>
<feature type="non-terminal residue" evidence="1">
    <location>
        <position position="1"/>
    </location>
</feature>
<evidence type="ECO:0000313" key="1">
    <source>
        <dbReference type="EMBL" id="KIM51270.1"/>
    </source>
</evidence>
<accession>A0A0C3CRP7</accession>
<dbReference type="AlphaFoldDB" id="A0A0C3CRP7"/>
<dbReference type="HOGENOM" id="CLU_032278_0_1_1"/>
<protein>
    <submittedName>
        <fullName evidence="1">Uncharacterized protein</fullName>
    </submittedName>
</protein>
<reference evidence="2" key="2">
    <citation type="submission" date="2015-01" db="EMBL/GenBank/DDBJ databases">
        <title>Evolutionary Origins and Diversification of the Mycorrhizal Mutualists.</title>
        <authorList>
            <consortium name="DOE Joint Genome Institute"/>
            <consortium name="Mycorrhizal Genomics Consortium"/>
            <person name="Kohler A."/>
            <person name="Kuo A."/>
            <person name="Nagy L.G."/>
            <person name="Floudas D."/>
            <person name="Copeland A."/>
            <person name="Barry K.W."/>
            <person name="Cichocki N."/>
            <person name="Veneault-Fourrey C."/>
            <person name="LaButti K."/>
            <person name="Lindquist E.A."/>
            <person name="Lipzen A."/>
            <person name="Lundell T."/>
            <person name="Morin E."/>
            <person name="Murat C."/>
            <person name="Riley R."/>
            <person name="Ohm R."/>
            <person name="Sun H."/>
            <person name="Tunlid A."/>
            <person name="Henrissat B."/>
            <person name="Grigoriev I.V."/>
            <person name="Hibbett D.S."/>
            <person name="Martin F."/>
        </authorList>
    </citation>
    <scope>NUCLEOTIDE SEQUENCE [LARGE SCALE GENOMIC DNA]</scope>
    <source>
        <strain evidence="2">Foug A</strain>
    </source>
</reference>
<dbReference type="InParanoid" id="A0A0C3CRP7"/>
<organism evidence="1 2">
    <name type="scientific">Scleroderma citrinum Foug A</name>
    <dbReference type="NCBI Taxonomy" id="1036808"/>
    <lineage>
        <taxon>Eukaryota</taxon>
        <taxon>Fungi</taxon>
        <taxon>Dikarya</taxon>
        <taxon>Basidiomycota</taxon>
        <taxon>Agaricomycotina</taxon>
        <taxon>Agaricomycetes</taxon>
        <taxon>Agaricomycetidae</taxon>
        <taxon>Boletales</taxon>
        <taxon>Sclerodermatineae</taxon>
        <taxon>Sclerodermataceae</taxon>
        <taxon>Scleroderma</taxon>
    </lineage>
</organism>
<sequence>QRLSIWRNNFGSTAIAIVAHFLSVADERRSPQEICDDLLTGLTFLFRDLDPKPENAFRSPLVLQLLAHTHLRPCVGCPNIPRLNTTALKAHGIKGAISLCCAALERALRLIQRGDIDIGDQTSARSKATVKMPFKFNKAIGKESSTALLFSEQNWGSCTREYLMSINKRDVATLKEIVSMASALKTSALDGILSEDGSYQDNAMANDQMVAANQHKNICRNCAIFLGWLLIY</sequence>